<accession>A0A7J8ESS7</accession>
<protein>
    <submittedName>
        <fullName evidence="2">Uncharacterized protein</fullName>
    </submittedName>
</protein>
<comment type="caution">
    <text evidence="2">The sequence shown here is derived from an EMBL/GenBank/DDBJ whole genome shotgun (WGS) entry which is preliminary data.</text>
</comment>
<dbReference type="AlphaFoldDB" id="A0A7J8ESS7"/>
<dbReference type="InParanoid" id="A0A7J8ESS7"/>
<evidence type="ECO:0000256" key="1">
    <source>
        <dbReference type="SAM" id="MobiDB-lite"/>
    </source>
</evidence>
<sequence length="141" mass="15078">MICTAPAWDRSDPSQVRAASLGENRASRPAGASALPGSADNQNSIMKCDINMRQGPVWGSAICRGTADWMEGTTALTPSTMKIKVGRRRGTSHSLGEYGGIRCFLRKQKPSLSSFCGGGSWELEGLRGGQKAECLGLLLRY</sequence>
<dbReference type="Proteomes" id="UP000550707">
    <property type="component" value="Unassembled WGS sequence"/>
</dbReference>
<organism evidence="2 3">
    <name type="scientific">Molossus molossus</name>
    <name type="common">Pallas' mastiff bat</name>
    <name type="synonym">Vespertilio molossus</name>
    <dbReference type="NCBI Taxonomy" id="27622"/>
    <lineage>
        <taxon>Eukaryota</taxon>
        <taxon>Metazoa</taxon>
        <taxon>Chordata</taxon>
        <taxon>Craniata</taxon>
        <taxon>Vertebrata</taxon>
        <taxon>Euteleostomi</taxon>
        <taxon>Mammalia</taxon>
        <taxon>Eutheria</taxon>
        <taxon>Laurasiatheria</taxon>
        <taxon>Chiroptera</taxon>
        <taxon>Yangochiroptera</taxon>
        <taxon>Molossidae</taxon>
        <taxon>Molossus</taxon>
    </lineage>
</organism>
<feature type="region of interest" description="Disordered" evidence="1">
    <location>
        <begin position="1"/>
        <end position="38"/>
    </location>
</feature>
<gene>
    <name evidence="2" type="ORF">HJG59_008767</name>
</gene>
<keyword evidence="3" id="KW-1185">Reference proteome</keyword>
<evidence type="ECO:0000313" key="3">
    <source>
        <dbReference type="Proteomes" id="UP000550707"/>
    </source>
</evidence>
<reference evidence="2 3" key="1">
    <citation type="journal article" date="2020" name="Nature">
        <title>Six reference-quality genomes reveal evolution of bat adaptations.</title>
        <authorList>
            <person name="Jebb D."/>
            <person name="Huang Z."/>
            <person name="Pippel M."/>
            <person name="Hughes G.M."/>
            <person name="Lavrichenko K."/>
            <person name="Devanna P."/>
            <person name="Winkler S."/>
            <person name="Jermiin L.S."/>
            <person name="Skirmuntt E.C."/>
            <person name="Katzourakis A."/>
            <person name="Burkitt-Gray L."/>
            <person name="Ray D.A."/>
            <person name="Sullivan K.A.M."/>
            <person name="Roscito J.G."/>
            <person name="Kirilenko B.M."/>
            <person name="Davalos L.M."/>
            <person name="Corthals A.P."/>
            <person name="Power M.L."/>
            <person name="Jones G."/>
            <person name="Ransome R.D."/>
            <person name="Dechmann D.K.N."/>
            <person name="Locatelli A.G."/>
            <person name="Puechmaille S.J."/>
            <person name="Fedrigo O."/>
            <person name="Jarvis E.D."/>
            <person name="Hiller M."/>
            <person name="Vernes S.C."/>
            <person name="Myers E.W."/>
            <person name="Teeling E.C."/>
        </authorList>
    </citation>
    <scope>NUCLEOTIDE SEQUENCE [LARGE SCALE GENOMIC DNA]</scope>
    <source>
        <strain evidence="2">MMolMol1</strain>
        <tissue evidence="2">Muscle</tissue>
    </source>
</reference>
<dbReference type="EMBL" id="JACASF010000013">
    <property type="protein sequence ID" value="KAF6438092.1"/>
    <property type="molecule type" value="Genomic_DNA"/>
</dbReference>
<proteinExistence type="predicted"/>
<evidence type="ECO:0000313" key="2">
    <source>
        <dbReference type="EMBL" id="KAF6438092.1"/>
    </source>
</evidence>
<name>A0A7J8ESS7_MOLMO</name>